<keyword evidence="6 9" id="KW-0378">Hydrolase</keyword>
<dbReference type="GO" id="GO:0005886">
    <property type="term" value="C:plasma membrane"/>
    <property type="evidence" value="ECO:0007669"/>
    <property type="project" value="UniProtKB-SubCell"/>
</dbReference>
<keyword evidence="13" id="KW-1185">Reference proteome</keyword>
<dbReference type="Pfam" id="PF01252">
    <property type="entry name" value="Peptidase_A8"/>
    <property type="match status" value="1"/>
</dbReference>
<dbReference type="EC" id="3.4.23.36" evidence="9"/>
<dbReference type="EMBL" id="LT906453">
    <property type="protein sequence ID" value="SNV21247.1"/>
    <property type="molecule type" value="Genomic_DNA"/>
</dbReference>
<name>A0A239VGD4_9MICO</name>
<accession>A0A239VGD4</accession>
<dbReference type="AlphaFoldDB" id="A0A239VGD4"/>
<gene>
    <name evidence="9 12" type="primary">lspA</name>
    <name evidence="12" type="ORF">SAMEA4475696_01177</name>
</gene>
<evidence type="ECO:0000256" key="8">
    <source>
        <dbReference type="ARBA" id="ARBA00023136"/>
    </source>
</evidence>
<dbReference type="GeneID" id="63459409"/>
<keyword evidence="8 9" id="KW-0472">Membrane</keyword>
<proteinExistence type="inferred from homology"/>
<dbReference type="RefSeq" id="WP_095068494.1">
    <property type="nucleotide sequence ID" value="NZ_LT906453.1"/>
</dbReference>
<keyword evidence="7 9" id="KW-1133">Transmembrane helix</keyword>
<dbReference type="HAMAP" id="MF_00161">
    <property type="entry name" value="LspA"/>
    <property type="match status" value="1"/>
</dbReference>
<keyword evidence="5 9" id="KW-0064">Aspartyl protease</keyword>
<dbReference type="PROSITE" id="PS00855">
    <property type="entry name" value="SPASE_II"/>
    <property type="match status" value="1"/>
</dbReference>
<reference evidence="12 13" key="1">
    <citation type="submission" date="2017-06" db="EMBL/GenBank/DDBJ databases">
        <authorList>
            <consortium name="Pathogen Informatics"/>
        </authorList>
    </citation>
    <scope>NUCLEOTIDE SEQUENCE [LARGE SCALE GENOMIC DNA]</scope>
    <source>
        <strain evidence="12 13">NCTC13039</strain>
    </source>
</reference>
<dbReference type="NCBIfam" id="TIGR00077">
    <property type="entry name" value="lspA"/>
    <property type="match status" value="1"/>
</dbReference>
<keyword evidence="12" id="KW-0449">Lipoprotein</keyword>
<protein>
    <recommendedName>
        <fullName evidence="9">Lipoprotein signal peptidase</fullName>
        <ecNumber evidence="9">3.4.23.36</ecNumber>
    </recommendedName>
    <alternativeName>
        <fullName evidence="9">Prolipoprotein signal peptidase</fullName>
    </alternativeName>
    <alternativeName>
        <fullName evidence="9">Signal peptidase II</fullName>
        <shortName evidence="9">SPase II</shortName>
    </alternativeName>
</protein>
<comment type="function">
    <text evidence="9 10">This protein specifically catalyzes the removal of signal peptides from prolipoproteins.</text>
</comment>
<evidence type="ECO:0000256" key="7">
    <source>
        <dbReference type="ARBA" id="ARBA00022989"/>
    </source>
</evidence>
<dbReference type="KEGG" id="dco:SAMEA4475696_1177"/>
<evidence type="ECO:0000313" key="13">
    <source>
        <dbReference type="Proteomes" id="UP000242637"/>
    </source>
</evidence>
<comment type="similarity">
    <text evidence="1 9 11">Belongs to the peptidase A8 family.</text>
</comment>
<keyword evidence="4 9" id="KW-0812">Transmembrane</keyword>
<evidence type="ECO:0000256" key="1">
    <source>
        <dbReference type="ARBA" id="ARBA00006139"/>
    </source>
</evidence>
<feature type="active site" evidence="9">
    <location>
        <position position="148"/>
    </location>
</feature>
<evidence type="ECO:0000256" key="10">
    <source>
        <dbReference type="RuleBase" id="RU000594"/>
    </source>
</evidence>
<evidence type="ECO:0000256" key="9">
    <source>
        <dbReference type="HAMAP-Rule" id="MF_00161"/>
    </source>
</evidence>
<dbReference type="PANTHER" id="PTHR33695">
    <property type="entry name" value="LIPOPROTEIN SIGNAL PEPTIDASE"/>
    <property type="match status" value="1"/>
</dbReference>
<organism evidence="12 13">
    <name type="scientific">Dermatophilus congolensis</name>
    <dbReference type="NCBI Taxonomy" id="1863"/>
    <lineage>
        <taxon>Bacteria</taxon>
        <taxon>Bacillati</taxon>
        <taxon>Actinomycetota</taxon>
        <taxon>Actinomycetes</taxon>
        <taxon>Micrococcales</taxon>
        <taxon>Dermatophilaceae</taxon>
        <taxon>Dermatophilus</taxon>
    </lineage>
</organism>
<evidence type="ECO:0000256" key="5">
    <source>
        <dbReference type="ARBA" id="ARBA00022750"/>
    </source>
</evidence>
<dbReference type="STRING" id="1121387.GCA_000429885_00912"/>
<dbReference type="Proteomes" id="UP000242637">
    <property type="component" value="Chromosome 1"/>
</dbReference>
<evidence type="ECO:0000256" key="4">
    <source>
        <dbReference type="ARBA" id="ARBA00022692"/>
    </source>
</evidence>
<dbReference type="PANTHER" id="PTHR33695:SF1">
    <property type="entry name" value="LIPOPROTEIN SIGNAL PEPTIDASE"/>
    <property type="match status" value="1"/>
</dbReference>
<dbReference type="GO" id="GO:0004190">
    <property type="term" value="F:aspartic-type endopeptidase activity"/>
    <property type="evidence" value="ECO:0007669"/>
    <property type="project" value="UniProtKB-UniRule"/>
</dbReference>
<evidence type="ECO:0000256" key="3">
    <source>
        <dbReference type="ARBA" id="ARBA00022670"/>
    </source>
</evidence>
<dbReference type="UniPathway" id="UPA00665"/>
<evidence type="ECO:0000313" key="12">
    <source>
        <dbReference type="EMBL" id="SNV21247.1"/>
    </source>
</evidence>
<comment type="pathway">
    <text evidence="9">Protein modification; lipoprotein biosynthesis (signal peptide cleavage).</text>
</comment>
<dbReference type="PRINTS" id="PR00781">
    <property type="entry name" value="LIPOSIGPTASE"/>
</dbReference>
<dbReference type="GO" id="GO:0006508">
    <property type="term" value="P:proteolysis"/>
    <property type="evidence" value="ECO:0007669"/>
    <property type="project" value="UniProtKB-KW"/>
</dbReference>
<feature type="transmembrane region" description="Helical" evidence="9">
    <location>
        <begin position="150"/>
        <end position="169"/>
    </location>
</feature>
<evidence type="ECO:0000256" key="2">
    <source>
        <dbReference type="ARBA" id="ARBA00022475"/>
    </source>
</evidence>
<evidence type="ECO:0000256" key="6">
    <source>
        <dbReference type="ARBA" id="ARBA00022801"/>
    </source>
</evidence>
<comment type="subcellular location">
    <subcellularLocation>
        <location evidence="9">Cell membrane</location>
        <topology evidence="9">Multi-pass membrane protein</topology>
    </subcellularLocation>
</comment>
<dbReference type="InterPro" id="IPR001872">
    <property type="entry name" value="Peptidase_A8"/>
</dbReference>
<feature type="transmembrane region" description="Helical" evidence="9">
    <location>
        <begin position="74"/>
        <end position="93"/>
    </location>
</feature>
<feature type="transmembrane region" description="Helical" evidence="9">
    <location>
        <begin position="12"/>
        <end position="33"/>
    </location>
</feature>
<comment type="catalytic activity">
    <reaction evidence="9 10">
        <text>Release of signal peptides from bacterial membrane prolipoproteins. Hydrolyzes -Xaa-Yaa-Zaa-|-(S,diacylglyceryl)Cys-, in which Xaa is hydrophobic (preferably Leu), and Yaa (Ala or Ser) and Zaa (Gly or Ala) have small, neutral side chains.</text>
        <dbReference type="EC" id="3.4.23.36"/>
    </reaction>
</comment>
<feature type="transmembrane region" description="Helical" evidence="9">
    <location>
        <begin position="100"/>
        <end position="118"/>
    </location>
</feature>
<keyword evidence="3 9" id="KW-0645">Protease</keyword>
<sequence>MLWKKIDSRAAYGAARLMPGVLVLLIGSVVFVLDQWSKSVALRTLAEGPVAVIGDWVRFRLVFNPGAAFSVGESITPVFTVFQAVVGLGVFVAAWRLRSMWWAVTLGLVFGGATGNLFDRLWRPPSFSYGHVVDFISVGSFPVFNVADSAITVAAVMIFVAAVAGWEAFSVAAPQEGDMKFGEAMSGQERE</sequence>
<keyword evidence="2 9" id="KW-1003">Cell membrane</keyword>
<feature type="active site" evidence="9">
    <location>
        <position position="134"/>
    </location>
</feature>
<evidence type="ECO:0000256" key="11">
    <source>
        <dbReference type="RuleBase" id="RU004181"/>
    </source>
</evidence>